<dbReference type="AlphaFoldDB" id="A0A9Q0IBY5"/>
<sequence>MHRKAFILEKEKISNIRDAFSLEVSQMAVLRKDHLEEKRGMEVEREALLNINILKTDQNKNSVNTIKKAPKGLKKARPLKRRRN</sequence>
<organism evidence="2 3">
    <name type="scientific">Muraenolepis orangiensis</name>
    <name type="common">Patagonian moray cod</name>
    <dbReference type="NCBI Taxonomy" id="630683"/>
    <lineage>
        <taxon>Eukaryota</taxon>
        <taxon>Metazoa</taxon>
        <taxon>Chordata</taxon>
        <taxon>Craniata</taxon>
        <taxon>Vertebrata</taxon>
        <taxon>Euteleostomi</taxon>
        <taxon>Actinopterygii</taxon>
        <taxon>Neopterygii</taxon>
        <taxon>Teleostei</taxon>
        <taxon>Neoteleostei</taxon>
        <taxon>Acanthomorphata</taxon>
        <taxon>Zeiogadaria</taxon>
        <taxon>Gadariae</taxon>
        <taxon>Gadiformes</taxon>
        <taxon>Muraenolepidoidei</taxon>
        <taxon>Muraenolepididae</taxon>
        <taxon>Muraenolepis</taxon>
    </lineage>
</organism>
<comment type="caution">
    <text evidence="2">The sequence shown here is derived from an EMBL/GenBank/DDBJ whole genome shotgun (WGS) entry which is preliminary data.</text>
</comment>
<name>A0A9Q0IBY5_9TELE</name>
<proteinExistence type="predicted"/>
<feature type="compositionally biased region" description="Basic residues" evidence="1">
    <location>
        <begin position="68"/>
        <end position="84"/>
    </location>
</feature>
<gene>
    <name evidence="2" type="ORF">NHX12_009182</name>
</gene>
<keyword evidence="3" id="KW-1185">Reference proteome</keyword>
<accession>A0A9Q0IBY5</accession>
<dbReference type="EMBL" id="JANIIK010000114">
    <property type="protein sequence ID" value="KAJ3591236.1"/>
    <property type="molecule type" value="Genomic_DNA"/>
</dbReference>
<evidence type="ECO:0000256" key="1">
    <source>
        <dbReference type="SAM" id="MobiDB-lite"/>
    </source>
</evidence>
<evidence type="ECO:0000313" key="3">
    <source>
        <dbReference type="Proteomes" id="UP001148018"/>
    </source>
</evidence>
<reference evidence="2" key="1">
    <citation type="submission" date="2022-07" db="EMBL/GenBank/DDBJ databases">
        <title>Chromosome-level genome of Muraenolepis orangiensis.</title>
        <authorList>
            <person name="Kim J."/>
        </authorList>
    </citation>
    <scope>NUCLEOTIDE SEQUENCE</scope>
    <source>
        <strain evidence="2">KU_S4_2022</strain>
        <tissue evidence="2">Muscle</tissue>
    </source>
</reference>
<feature type="region of interest" description="Disordered" evidence="1">
    <location>
        <begin position="62"/>
        <end position="84"/>
    </location>
</feature>
<protein>
    <submittedName>
        <fullName evidence="2">Uncharacterized protein</fullName>
    </submittedName>
</protein>
<dbReference type="Proteomes" id="UP001148018">
    <property type="component" value="Unassembled WGS sequence"/>
</dbReference>
<evidence type="ECO:0000313" key="2">
    <source>
        <dbReference type="EMBL" id="KAJ3591236.1"/>
    </source>
</evidence>